<dbReference type="AlphaFoldDB" id="A0A1I4CWK4"/>
<dbReference type="SUPFAM" id="SSF109709">
    <property type="entry name" value="KorB DNA-binding domain-like"/>
    <property type="match status" value="1"/>
</dbReference>
<proteinExistence type="predicted"/>
<accession>A0A1I4CWK4</accession>
<evidence type="ECO:0000313" key="2">
    <source>
        <dbReference type="Proteomes" id="UP000199473"/>
    </source>
</evidence>
<gene>
    <name evidence="1" type="ORF">SAMN02745775_108232</name>
</gene>
<sequence length="172" mass="18796">MTAATSITVRVPLAIRHRPGRKTVVTPMIDGVAPVTTRADPALVKALARAFRYQRMLDQGRYASITEMAAAEKIERGYLGMLLRLTLLAPDLVEQVLDGRAADRVALPALLEPMPLAWAHQSDRLFSGEPTRPAQVTTCRVKAPEMISRALGRTSIGVARFAASRTPTRTRP</sequence>
<organism evidence="1 2">
    <name type="scientific">Falsiroseomonas stagni DSM 19981</name>
    <dbReference type="NCBI Taxonomy" id="1123062"/>
    <lineage>
        <taxon>Bacteria</taxon>
        <taxon>Pseudomonadati</taxon>
        <taxon>Pseudomonadota</taxon>
        <taxon>Alphaproteobacteria</taxon>
        <taxon>Acetobacterales</taxon>
        <taxon>Roseomonadaceae</taxon>
        <taxon>Falsiroseomonas</taxon>
    </lineage>
</organism>
<keyword evidence="2" id="KW-1185">Reference proteome</keyword>
<dbReference type="Proteomes" id="UP000199473">
    <property type="component" value="Unassembled WGS sequence"/>
</dbReference>
<evidence type="ECO:0000313" key="1">
    <source>
        <dbReference type="EMBL" id="SFK85000.1"/>
    </source>
</evidence>
<dbReference type="RefSeq" id="WP_342713807.1">
    <property type="nucleotide sequence ID" value="NZ_FOSQ01000008.1"/>
</dbReference>
<name>A0A1I4CWK4_9PROT</name>
<dbReference type="STRING" id="1123062.SAMN02745775_108232"/>
<reference evidence="1 2" key="1">
    <citation type="submission" date="2016-10" db="EMBL/GenBank/DDBJ databases">
        <authorList>
            <person name="de Groot N.N."/>
        </authorList>
    </citation>
    <scope>NUCLEOTIDE SEQUENCE [LARGE SCALE GENOMIC DNA]</scope>
    <source>
        <strain evidence="1 2">DSM 19981</strain>
    </source>
</reference>
<protein>
    <submittedName>
        <fullName evidence="1">Uncharacterized protein</fullName>
    </submittedName>
</protein>
<dbReference type="EMBL" id="FOSQ01000008">
    <property type="protein sequence ID" value="SFK85000.1"/>
    <property type="molecule type" value="Genomic_DNA"/>
</dbReference>